<protein>
    <submittedName>
        <fullName evidence="4">Protease complex subunit PrcB family protein</fullName>
    </submittedName>
</protein>
<keyword evidence="2" id="KW-0732">Signal</keyword>
<dbReference type="AlphaFoldDB" id="A0A926RW05"/>
<dbReference type="PROSITE" id="PS51257">
    <property type="entry name" value="PROKAR_LIPOPROTEIN"/>
    <property type="match status" value="1"/>
</dbReference>
<feature type="signal peptide" evidence="2">
    <location>
        <begin position="1"/>
        <end position="22"/>
    </location>
</feature>
<feature type="region of interest" description="Disordered" evidence="1">
    <location>
        <begin position="21"/>
        <end position="71"/>
    </location>
</feature>
<organism evidence="4 5">
    <name type="scientific">Polycladospora coralii</name>
    <dbReference type="NCBI Taxonomy" id="2771432"/>
    <lineage>
        <taxon>Bacteria</taxon>
        <taxon>Bacillati</taxon>
        <taxon>Bacillota</taxon>
        <taxon>Bacilli</taxon>
        <taxon>Bacillales</taxon>
        <taxon>Thermoactinomycetaceae</taxon>
        <taxon>Polycladospora</taxon>
    </lineage>
</organism>
<dbReference type="EMBL" id="JACXAH010000002">
    <property type="protein sequence ID" value="MBD1370966.1"/>
    <property type="molecule type" value="Genomic_DNA"/>
</dbReference>
<dbReference type="Pfam" id="PF14343">
    <property type="entry name" value="PrcB_C"/>
    <property type="match status" value="1"/>
</dbReference>
<feature type="compositionally biased region" description="Basic and acidic residues" evidence="1">
    <location>
        <begin position="57"/>
        <end position="71"/>
    </location>
</feature>
<reference evidence="4" key="1">
    <citation type="submission" date="2020-09" db="EMBL/GenBank/DDBJ databases">
        <title>A novel bacterium of genus Hazenella, isolated from South China Sea.</title>
        <authorList>
            <person name="Huang H."/>
            <person name="Mo K."/>
            <person name="Hu Y."/>
        </authorList>
    </citation>
    <scope>NUCLEOTIDE SEQUENCE</scope>
    <source>
        <strain evidence="4">IB182357</strain>
    </source>
</reference>
<evidence type="ECO:0000256" key="2">
    <source>
        <dbReference type="SAM" id="SignalP"/>
    </source>
</evidence>
<dbReference type="GO" id="GO:0006508">
    <property type="term" value="P:proteolysis"/>
    <property type="evidence" value="ECO:0007669"/>
    <property type="project" value="UniProtKB-KW"/>
</dbReference>
<feature type="domain" description="PrcB C-terminal" evidence="3">
    <location>
        <begin position="114"/>
        <end position="169"/>
    </location>
</feature>
<proteinExistence type="predicted"/>
<keyword evidence="4" id="KW-0645">Protease</keyword>
<dbReference type="Proteomes" id="UP000661691">
    <property type="component" value="Unassembled WGS sequence"/>
</dbReference>
<feature type="chain" id="PRO_5039278024" evidence="2">
    <location>
        <begin position="23"/>
        <end position="189"/>
    </location>
</feature>
<keyword evidence="5" id="KW-1185">Reference proteome</keyword>
<evidence type="ECO:0000256" key="1">
    <source>
        <dbReference type="SAM" id="MobiDB-lite"/>
    </source>
</evidence>
<sequence length="189" mass="20896">MKRLICLCVFLFFMIGCSNTSTETPQPVESENAALEDKQEQETTSTMPADQVEEKEDQTTDAKGSEQKMGDISKQIPYKELTFSKLPDAIKPEAKKLQRSGNGGTKVIHHEGNTYIVVALGERNTGGFSVRVNDLVESGDQLTIMAEEKKPPKGAFVPQVISYPITTVCIEGIQKWNQVDLMLSQPNSK</sequence>
<evidence type="ECO:0000259" key="3">
    <source>
        <dbReference type="Pfam" id="PF14343"/>
    </source>
</evidence>
<evidence type="ECO:0000313" key="4">
    <source>
        <dbReference type="EMBL" id="MBD1370966.1"/>
    </source>
</evidence>
<gene>
    <name evidence="4" type="ORF">IC620_01135</name>
</gene>
<dbReference type="GO" id="GO:0008233">
    <property type="term" value="F:peptidase activity"/>
    <property type="evidence" value="ECO:0007669"/>
    <property type="project" value="UniProtKB-KW"/>
</dbReference>
<keyword evidence="4" id="KW-0378">Hydrolase</keyword>
<dbReference type="InterPro" id="IPR025748">
    <property type="entry name" value="PrcB_C_dom"/>
</dbReference>
<comment type="caution">
    <text evidence="4">The sequence shown here is derived from an EMBL/GenBank/DDBJ whole genome shotgun (WGS) entry which is preliminary data.</text>
</comment>
<accession>A0A926RW05</accession>
<name>A0A926RW05_9BACL</name>
<dbReference type="RefSeq" id="WP_191139133.1">
    <property type="nucleotide sequence ID" value="NZ_JACXAG020000002.1"/>
</dbReference>
<evidence type="ECO:0000313" key="5">
    <source>
        <dbReference type="Proteomes" id="UP000661691"/>
    </source>
</evidence>